<comment type="caution">
    <text evidence="1">The sequence shown here is derived from an EMBL/GenBank/DDBJ whole genome shotgun (WGS) entry which is preliminary data.</text>
</comment>
<evidence type="ECO:0000313" key="2">
    <source>
        <dbReference type="Proteomes" id="UP000805193"/>
    </source>
</evidence>
<proteinExistence type="predicted"/>
<organism evidence="1 2">
    <name type="scientific">Ixodes persulcatus</name>
    <name type="common">Taiga tick</name>
    <dbReference type="NCBI Taxonomy" id="34615"/>
    <lineage>
        <taxon>Eukaryota</taxon>
        <taxon>Metazoa</taxon>
        <taxon>Ecdysozoa</taxon>
        <taxon>Arthropoda</taxon>
        <taxon>Chelicerata</taxon>
        <taxon>Arachnida</taxon>
        <taxon>Acari</taxon>
        <taxon>Parasitiformes</taxon>
        <taxon>Ixodida</taxon>
        <taxon>Ixodoidea</taxon>
        <taxon>Ixodidae</taxon>
        <taxon>Ixodinae</taxon>
        <taxon>Ixodes</taxon>
    </lineage>
</organism>
<gene>
    <name evidence="1" type="ORF">HPB47_003019</name>
</gene>
<accession>A0AC60PJL2</accession>
<evidence type="ECO:0000313" key="1">
    <source>
        <dbReference type="EMBL" id="KAG0421077.1"/>
    </source>
</evidence>
<dbReference type="EMBL" id="JABSTQ010010423">
    <property type="protein sequence ID" value="KAG0421077.1"/>
    <property type="molecule type" value="Genomic_DNA"/>
</dbReference>
<name>A0AC60PJL2_IXOPE</name>
<dbReference type="Proteomes" id="UP000805193">
    <property type="component" value="Unassembled WGS sequence"/>
</dbReference>
<sequence>MCATNPTAMDHCELFFEFVDESPETPAQDPLSSSSSIPFDRVTGVTSRDEENRMEATGASDQDAVSIALPAPRRVLHTDSPASEESTLPSAAQQRHDRTPDVQHSSTVVNGIDDIEAWKCSSRTNIDSEQRGTAVARFLYRSFFTMQMHLSEAQMADLRLAPETAQSPLQNGYASCNGSGGFLAMDQPQPKSPVEPQAEPSPEPQPVAGPQAQPQTRPETDSEPQMKEVPKPEPQLELQPQPKPVVCGTAVIVSGPRRSASDGAMRDIAAVGRQSPPASVERARSHSDSDERVAMLRARIGRRFEQLEEDRRAALRSSRVTQSSSASSTTTEGPDTPTPLHDLCSPGEPCESLRWGSASRPRSVSVAEVKELAYARLQAELSRAQQELKLKDEEVARLSQIRDEVGAELEELTASLFEEANNMVREANIKQATAERRLQECSLKTEVLQAEVQALKALVLTSTPSRPNAHLHPQLGARKHRRSPSNYELATRPPSPPGGPASPPPAPLHNGSQDDCLELAPDACE</sequence>
<feature type="non-terminal residue" evidence="1">
    <location>
        <position position="525"/>
    </location>
</feature>
<protein>
    <submittedName>
        <fullName evidence="1">Uncharacterized protein</fullName>
    </submittedName>
</protein>
<reference evidence="1 2" key="1">
    <citation type="journal article" date="2020" name="Cell">
        <title>Large-Scale Comparative Analyses of Tick Genomes Elucidate Their Genetic Diversity and Vector Capacities.</title>
        <authorList>
            <consortium name="Tick Genome and Microbiome Consortium (TIGMIC)"/>
            <person name="Jia N."/>
            <person name="Wang J."/>
            <person name="Shi W."/>
            <person name="Du L."/>
            <person name="Sun Y."/>
            <person name="Zhan W."/>
            <person name="Jiang J.F."/>
            <person name="Wang Q."/>
            <person name="Zhang B."/>
            <person name="Ji P."/>
            <person name="Bell-Sakyi L."/>
            <person name="Cui X.M."/>
            <person name="Yuan T.T."/>
            <person name="Jiang B.G."/>
            <person name="Yang W.F."/>
            <person name="Lam T.T."/>
            <person name="Chang Q.C."/>
            <person name="Ding S.J."/>
            <person name="Wang X.J."/>
            <person name="Zhu J.G."/>
            <person name="Ruan X.D."/>
            <person name="Zhao L."/>
            <person name="Wei J.T."/>
            <person name="Ye R.Z."/>
            <person name="Que T.C."/>
            <person name="Du C.H."/>
            <person name="Zhou Y.H."/>
            <person name="Cheng J.X."/>
            <person name="Dai P.F."/>
            <person name="Guo W.B."/>
            <person name="Han X.H."/>
            <person name="Huang E.J."/>
            <person name="Li L.F."/>
            <person name="Wei W."/>
            <person name="Gao Y.C."/>
            <person name="Liu J.Z."/>
            <person name="Shao H.Z."/>
            <person name="Wang X."/>
            <person name="Wang C.C."/>
            <person name="Yang T.C."/>
            <person name="Huo Q.B."/>
            <person name="Li W."/>
            <person name="Chen H.Y."/>
            <person name="Chen S.E."/>
            <person name="Zhou L.G."/>
            <person name="Ni X.B."/>
            <person name="Tian J.H."/>
            <person name="Sheng Y."/>
            <person name="Liu T."/>
            <person name="Pan Y.S."/>
            <person name="Xia L.Y."/>
            <person name="Li J."/>
            <person name="Zhao F."/>
            <person name="Cao W.C."/>
        </authorList>
    </citation>
    <scope>NUCLEOTIDE SEQUENCE [LARGE SCALE GENOMIC DNA]</scope>
    <source>
        <strain evidence="1">Iper-2018</strain>
    </source>
</reference>
<keyword evidence="2" id="KW-1185">Reference proteome</keyword>